<dbReference type="EMBL" id="UINC01016875">
    <property type="protein sequence ID" value="SVA69930.1"/>
    <property type="molecule type" value="Genomic_DNA"/>
</dbReference>
<reference evidence="2" key="1">
    <citation type="submission" date="2018-05" db="EMBL/GenBank/DDBJ databases">
        <authorList>
            <person name="Lanie J.A."/>
            <person name="Ng W.-L."/>
            <person name="Kazmierczak K.M."/>
            <person name="Andrzejewski T.M."/>
            <person name="Davidsen T.M."/>
            <person name="Wayne K.J."/>
            <person name="Tettelin H."/>
            <person name="Glass J.I."/>
            <person name="Rusch D."/>
            <person name="Podicherti R."/>
            <person name="Tsui H.-C.T."/>
            <person name="Winkler M.E."/>
        </authorList>
    </citation>
    <scope>NUCLEOTIDE SEQUENCE</scope>
</reference>
<dbReference type="NCBIfam" id="TIGR04183">
    <property type="entry name" value="Por_Secre_tail"/>
    <property type="match status" value="1"/>
</dbReference>
<sequence length="449" mass="51200">GWPNPPWSTFLLRKMLESPIYRNRFINIFCDRLNTIFKPSYLVDRLDSLSSYIQDIIPIHQERWPYSAQDWDYHIQIVENFAQNRHLYMRQHLREFFNLPGLVYCLFVVPSTGGGKIKINTIIPEDYPWGGYYYPNIPIEVSAEPDTGYIFSGWAQFPDSSESMKIQITDGFTLTAMFEPFIGGDSLDLVINEINYNSSDDFNPEDWIEIYNNGVDSVNISGWFFTDENEDHRYTFPEHTIIHAGEYFVLAQDTSAFFNLFFPTSDVFGSFEFGLSGGGELISLYDVSGRVVDQLEYDDNAPWPIEPDGNGPTLELISPDIPNDIAGAWSFSSGHGTPGEQNSVFGSLDNEFEKTVPNTYSLFPGYPNPFNSNVKIKFAIPSEQFVEIIILNILGEKVRTLTNSNYGPGLNTLFWDGENDYGQELSTGLYFCSLKTKKFQNSIKLLLVK</sequence>
<evidence type="ECO:0000259" key="1">
    <source>
        <dbReference type="PROSITE" id="PS51841"/>
    </source>
</evidence>
<name>A0A381XZ69_9ZZZZ</name>
<dbReference type="InterPro" id="IPR001322">
    <property type="entry name" value="Lamin_tail_dom"/>
</dbReference>
<dbReference type="InterPro" id="IPR014867">
    <property type="entry name" value="Spore_coat_CotH_CotH2/3/7"/>
</dbReference>
<dbReference type="PROSITE" id="PS51841">
    <property type="entry name" value="LTD"/>
    <property type="match status" value="1"/>
</dbReference>
<dbReference type="Pfam" id="PF00932">
    <property type="entry name" value="LTD"/>
    <property type="match status" value="1"/>
</dbReference>
<gene>
    <name evidence="2" type="ORF">METZ01_LOCUS122784</name>
</gene>
<dbReference type="AlphaFoldDB" id="A0A381XZ69"/>
<evidence type="ECO:0000313" key="2">
    <source>
        <dbReference type="EMBL" id="SVA69930.1"/>
    </source>
</evidence>
<dbReference type="Gene3D" id="2.60.40.1260">
    <property type="entry name" value="Lamin Tail domain"/>
    <property type="match status" value="1"/>
</dbReference>
<dbReference type="SUPFAM" id="SSF74853">
    <property type="entry name" value="Lamin A/C globular tail domain"/>
    <property type="match status" value="1"/>
</dbReference>
<dbReference type="InterPro" id="IPR036415">
    <property type="entry name" value="Lamin_tail_dom_sf"/>
</dbReference>
<proteinExistence type="predicted"/>
<feature type="domain" description="LTD" evidence="1">
    <location>
        <begin position="173"/>
        <end position="299"/>
    </location>
</feature>
<organism evidence="2">
    <name type="scientific">marine metagenome</name>
    <dbReference type="NCBI Taxonomy" id="408172"/>
    <lineage>
        <taxon>unclassified sequences</taxon>
        <taxon>metagenomes</taxon>
        <taxon>ecological metagenomes</taxon>
    </lineage>
</organism>
<dbReference type="Pfam" id="PF08757">
    <property type="entry name" value="CotH"/>
    <property type="match status" value="1"/>
</dbReference>
<feature type="non-terminal residue" evidence="2">
    <location>
        <position position="1"/>
    </location>
</feature>
<dbReference type="Gene3D" id="2.60.40.4070">
    <property type="match status" value="1"/>
</dbReference>
<protein>
    <recommendedName>
        <fullName evidence="1">LTD domain-containing protein</fullName>
    </recommendedName>
</protein>
<dbReference type="InterPro" id="IPR026444">
    <property type="entry name" value="Secre_tail"/>
</dbReference>
<accession>A0A381XZ69</accession>